<dbReference type="InterPro" id="IPR050237">
    <property type="entry name" value="ATP-dep_AMP-bd_enzyme"/>
</dbReference>
<evidence type="ECO:0000256" key="1">
    <source>
        <dbReference type="ARBA" id="ARBA00006432"/>
    </source>
</evidence>
<evidence type="ECO:0000313" key="5">
    <source>
        <dbReference type="EMBL" id="ETI68832.1"/>
    </source>
</evidence>
<proteinExistence type="inferred from homology"/>
<comment type="caution">
    <text evidence="5">The sequence shown here is derived from an EMBL/GenBank/DDBJ whole genome shotgun (WGS) entry which is preliminary data.</text>
</comment>
<evidence type="ECO:0000259" key="4">
    <source>
        <dbReference type="Pfam" id="PF13193"/>
    </source>
</evidence>
<dbReference type="Pfam" id="PF13193">
    <property type="entry name" value="AMP-binding_C"/>
    <property type="match status" value="1"/>
</dbReference>
<dbReference type="GO" id="GO:0016877">
    <property type="term" value="F:ligase activity, forming carbon-sulfur bonds"/>
    <property type="evidence" value="ECO:0007669"/>
    <property type="project" value="UniProtKB-ARBA"/>
</dbReference>
<sequence>MKVNFGRLMLQQAKHWQDRIALVNIERNRSFTFKELHLLTNRICNMMKNQFGLTAGDVFACLLENDNNSLFTHWMWKGEASAVWLNYRDSFEEHMYQIDYLSPKVIFVERVLLSKSEYYEALRARGIEIIVMDQPASEQNGVHYFWDLIRGESDAETNVEYELDEHIVLYRFTGGTTGRGKCAMYTLKNMMAAVSQSISHPENLFDNHMKLLHVAPLSHGTALFVLPVYFKGGTNYTINLPNPEHLCEAIQDHQLTSAFVVPTLLYRLLDLGLEKKYNLTSLNKVFYGAAPMSPAKLESLQNKLGNIFIQVYGSTEAWPLVMVLGKKDHVIETEQDRKRISSTGRPLCGVEMGIFDEEGNEVPVGGIGEIWIRSESVIKGYYKAPEETDAGFSNGFWKSGDMGFVDADGYFYIVDRKKDMIITGGFNVYAIEVENALNANPAVQQSAVVGIPHEEWGEAVHAEVVINEGMKITKEELIEFTLQKIGKYKAPKSVRFVDELPTTAVGKILRRSVRERYWQGQTRKVH</sequence>
<evidence type="ECO:0000313" key="6">
    <source>
        <dbReference type="Proteomes" id="UP000018877"/>
    </source>
</evidence>
<dbReference type="EMBL" id="ALAN01000060">
    <property type="protein sequence ID" value="ETI68832.1"/>
    <property type="molecule type" value="Genomic_DNA"/>
</dbReference>
<gene>
    <name evidence="5" type="ORF">BAVI_10652</name>
</gene>
<feature type="domain" description="AMP-dependent synthetase/ligase" evidence="3">
    <location>
        <begin position="11"/>
        <end position="382"/>
    </location>
</feature>
<dbReference type="InterPro" id="IPR045851">
    <property type="entry name" value="AMP-bd_C_sf"/>
</dbReference>
<keyword evidence="6" id="KW-1185">Reference proteome</keyword>
<dbReference type="InterPro" id="IPR000873">
    <property type="entry name" value="AMP-dep_synth/lig_dom"/>
</dbReference>
<accession>A0AB94IP93</accession>
<organism evidence="5 6">
    <name type="scientific">Neobacillus vireti LMG 21834</name>
    <dbReference type="NCBI Taxonomy" id="1131730"/>
    <lineage>
        <taxon>Bacteria</taxon>
        <taxon>Bacillati</taxon>
        <taxon>Bacillota</taxon>
        <taxon>Bacilli</taxon>
        <taxon>Bacillales</taxon>
        <taxon>Bacillaceae</taxon>
        <taxon>Neobacillus</taxon>
    </lineage>
</organism>
<dbReference type="Pfam" id="PF00501">
    <property type="entry name" value="AMP-binding"/>
    <property type="match status" value="1"/>
</dbReference>
<dbReference type="FunFam" id="3.30.300.30:FF:000008">
    <property type="entry name" value="2,3-dihydroxybenzoate-AMP ligase"/>
    <property type="match status" value="1"/>
</dbReference>
<dbReference type="SUPFAM" id="SSF56801">
    <property type="entry name" value="Acetyl-CoA synthetase-like"/>
    <property type="match status" value="1"/>
</dbReference>
<name>A0AB94IP93_9BACI</name>
<dbReference type="Gene3D" id="3.30.300.30">
    <property type="match status" value="1"/>
</dbReference>
<evidence type="ECO:0000256" key="2">
    <source>
        <dbReference type="ARBA" id="ARBA00022598"/>
    </source>
</evidence>
<dbReference type="PANTHER" id="PTHR43767:SF7">
    <property type="entry name" value="MEDIUM_LONG-CHAIN-FATTY-ACID--COA LIGASE FADD8"/>
    <property type="match status" value="1"/>
</dbReference>
<reference evidence="5 6" key="1">
    <citation type="journal article" date="2014" name="Environ. Microbiol.">
        <title>The nitrate-ammonifying and nosZ-carrying bacterium Bacillus vireti is a potent source and sink for nitric and nitrous oxide under high nitrate conditions.</title>
        <authorList>
            <person name="Mania D."/>
            <person name="Heylen K."/>
            <person name="van Spanning R.J."/>
            <person name="Frostegard A."/>
        </authorList>
    </citation>
    <scope>NUCLEOTIDE SEQUENCE [LARGE SCALE GENOMIC DNA]</scope>
    <source>
        <strain evidence="5 6">LMG 21834</strain>
    </source>
</reference>
<dbReference type="AlphaFoldDB" id="A0AB94IP93"/>
<dbReference type="Gene3D" id="3.40.50.12780">
    <property type="entry name" value="N-terminal domain of ligase-like"/>
    <property type="match status" value="1"/>
</dbReference>
<keyword evidence="2" id="KW-0436">Ligase</keyword>
<protein>
    <submittedName>
        <fullName evidence="5">Acyl-CoA synthetase</fullName>
    </submittedName>
</protein>
<feature type="domain" description="AMP-binding enzyme C-terminal" evidence="4">
    <location>
        <begin position="432"/>
        <end position="507"/>
    </location>
</feature>
<comment type="similarity">
    <text evidence="1">Belongs to the ATP-dependent AMP-binding enzyme family.</text>
</comment>
<dbReference type="InterPro" id="IPR025110">
    <property type="entry name" value="AMP-bd_C"/>
</dbReference>
<dbReference type="InterPro" id="IPR042099">
    <property type="entry name" value="ANL_N_sf"/>
</dbReference>
<dbReference type="RefSeq" id="WP_024028318.1">
    <property type="nucleotide sequence ID" value="NZ_ALAN01000060.1"/>
</dbReference>
<dbReference type="PANTHER" id="PTHR43767">
    <property type="entry name" value="LONG-CHAIN-FATTY-ACID--COA LIGASE"/>
    <property type="match status" value="1"/>
</dbReference>
<dbReference type="Proteomes" id="UP000018877">
    <property type="component" value="Unassembled WGS sequence"/>
</dbReference>
<evidence type="ECO:0000259" key="3">
    <source>
        <dbReference type="Pfam" id="PF00501"/>
    </source>
</evidence>